<feature type="region of interest" description="Disordered" evidence="1">
    <location>
        <begin position="373"/>
        <end position="396"/>
    </location>
</feature>
<keyword evidence="3" id="KW-1185">Reference proteome</keyword>
<gene>
    <name evidence="2" type="ORF">UTRI_02408</name>
</gene>
<feature type="compositionally biased region" description="Low complexity" evidence="1">
    <location>
        <begin position="57"/>
        <end position="67"/>
    </location>
</feature>
<proteinExistence type="predicted"/>
<evidence type="ECO:0000256" key="1">
    <source>
        <dbReference type="SAM" id="MobiDB-lite"/>
    </source>
</evidence>
<feature type="compositionally biased region" description="Pro residues" evidence="1">
    <location>
        <begin position="45"/>
        <end position="56"/>
    </location>
</feature>
<evidence type="ECO:0000313" key="3">
    <source>
        <dbReference type="Proteomes" id="UP000324022"/>
    </source>
</evidence>
<accession>A0A5C3E6I5</accession>
<reference evidence="2 3" key="1">
    <citation type="submission" date="2018-03" db="EMBL/GenBank/DDBJ databases">
        <authorList>
            <person name="Guldener U."/>
        </authorList>
    </citation>
    <scope>NUCLEOTIDE SEQUENCE [LARGE SCALE GENOMIC DNA]</scope>
    <source>
        <strain evidence="2 3">NBRC100155</strain>
    </source>
</reference>
<dbReference type="Proteomes" id="UP000324022">
    <property type="component" value="Unassembled WGS sequence"/>
</dbReference>
<feature type="region of interest" description="Disordered" evidence="1">
    <location>
        <begin position="36"/>
        <end position="67"/>
    </location>
</feature>
<dbReference type="AlphaFoldDB" id="A0A5C3E6I5"/>
<feature type="region of interest" description="Disordered" evidence="1">
    <location>
        <begin position="253"/>
        <end position="286"/>
    </location>
</feature>
<dbReference type="OrthoDB" id="2550937at2759"/>
<name>A0A5C3E6I5_9BASI</name>
<evidence type="ECO:0000313" key="2">
    <source>
        <dbReference type="EMBL" id="SPO26132.1"/>
    </source>
</evidence>
<feature type="compositionally biased region" description="Polar residues" evidence="1">
    <location>
        <begin position="377"/>
        <end position="387"/>
    </location>
</feature>
<dbReference type="EMBL" id="OOIN01000013">
    <property type="protein sequence ID" value="SPO26132.1"/>
    <property type="molecule type" value="Genomic_DNA"/>
</dbReference>
<feature type="compositionally biased region" description="Acidic residues" evidence="1">
    <location>
        <begin position="267"/>
        <end position="280"/>
    </location>
</feature>
<organism evidence="2 3">
    <name type="scientific">Ustilago trichophora</name>
    <dbReference type="NCBI Taxonomy" id="86804"/>
    <lineage>
        <taxon>Eukaryota</taxon>
        <taxon>Fungi</taxon>
        <taxon>Dikarya</taxon>
        <taxon>Basidiomycota</taxon>
        <taxon>Ustilaginomycotina</taxon>
        <taxon>Ustilaginomycetes</taxon>
        <taxon>Ustilaginales</taxon>
        <taxon>Ustilaginaceae</taxon>
        <taxon>Ustilago</taxon>
    </lineage>
</organism>
<sequence length="396" mass="44161">MARHQKVAKRLSRGDDPATIKAICFGCCNGPVDGPTIDSPAITRPLPPPPPPPPPQQQQHAPKMQPDQLRRGRCIECRIDYPLVRKFFTKYDIRLDGEDRRICYSCRTKQGTDEAIEDAVANGFDVDVDGGDGSLQEAHTLAQDRTIQNTLLAAEDFANLNTKTILAMQLAERRRRLRFVPSRELIRQHHLRLADQQIAQLSFAVLNQHDLAKRNASFGKAFDYSTDTVPDHPDAYEILKLVGGLDEDITAYDFDAPNLGDAPSNPDGDDEGDGDGEDDAYNGPAVWHLTERERLDRLRRARQTEYDPLLGPQQPFRSEDVQKAAMDEDLLKRFQQCVAISIENPSPPIQPAPTSFAMTYLLNSLETQTRAMAASARSVTAHRSSAQPAKRVRSNS</sequence>
<protein>
    <submittedName>
        <fullName evidence="2">Uncharacterized protein</fullName>
    </submittedName>
</protein>